<reference evidence="10" key="1">
    <citation type="submission" date="2020-05" db="EMBL/GenBank/DDBJ databases">
        <authorList>
            <person name="Chiriac C."/>
            <person name="Salcher M."/>
            <person name="Ghai R."/>
            <person name="Kavagutti S V."/>
        </authorList>
    </citation>
    <scope>NUCLEOTIDE SEQUENCE</scope>
</reference>
<evidence type="ECO:0000256" key="4">
    <source>
        <dbReference type="ARBA" id="ARBA00022692"/>
    </source>
</evidence>
<dbReference type="CDD" id="cd06581">
    <property type="entry name" value="TM_PBP1_LivM_like"/>
    <property type="match status" value="1"/>
</dbReference>
<feature type="transmembrane region" description="Helical" evidence="9">
    <location>
        <begin position="661"/>
        <end position="683"/>
    </location>
</feature>
<feature type="transmembrane region" description="Helical" evidence="9">
    <location>
        <begin position="535"/>
        <end position="555"/>
    </location>
</feature>
<feature type="transmembrane region" description="Helical" evidence="9">
    <location>
        <begin position="312"/>
        <end position="333"/>
    </location>
</feature>
<feature type="transmembrane region" description="Helical" evidence="9">
    <location>
        <begin position="242"/>
        <end position="259"/>
    </location>
</feature>
<feature type="transmembrane region" description="Helical" evidence="9">
    <location>
        <begin position="689"/>
        <end position="708"/>
    </location>
</feature>
<feature type="transmembrane region" description="Helical" evidence="9">
    <location>
        <begin position="192"/>
        <end position="211"/>
    </location>
</feature>
<dbReference type="Pfam" id="PF02653">
    <property type="entry name" value="BPD_transp_2"/>
    <property type="match status" value="2"/>
</dbReference>
<comment type="similarity">
    <text evidence="8">Belongs to the binding-protein-dependent transport system permease family. LivHM subfamily.</text>
</comment>
<evidence type="ECO:0000256" key="6">
    <source>
        <dbReference type="ARBA" id="ARBA00022989"/>
    </source>
</evidence>
<keyword evidence="4 9" id="KW-0812">Transmembrane</keyword>
<evidence type="ECO:0000313" key="10">
    <source>
        <dbReference type="EMBL" id="CAB4859210.1"/>
    </source>
</evidence>
<feature type="transmembrane region" description="Helical" evidence="9">
    <location>
        <begin position="339"/>
        <end position="358"/>
    </location>
</feature>
<dbReference type="InterPro" id="IPR052157">
    <property type="entry name" value="BCAA_transport_permease"/>
</dbReference>
<feature type="transmembrane region" description="Helical" evidence="9">
    <location>
        <begin position="142"/>
        <end position="164"/>
    </location>
</feature>
<dbReference type="GO" id="GO:0006865">
    <property type="term" value="P:amino acid transport"/>
    <property type="evidence" value="ECO:0007669"/>
    <property type="project" value="UniProtKB-KW"/>
</dbReference>
<keyword evidence="5" id="KW-0029">Amino-acid transport</keyword>
<evidence type="ECO:0000256" key="8">
    <source>
        <dbReference type="ARBA" id="ARBA00037998"/>
    </source>
</evidence>
<dbReference type="EMBL" id="CAFBLP010000002">
    <property type="protein sequence ID" value="CAB4859210.1"/>
    <property type="molecule type" value="Genomic_DNA"/>
</dbReference>
<feature type="transmembrane region" description="Helical" evidence="9">
    <location>
        <begin position="485"/>
        <end position="504"/>
    </location>
</feature>
<proteinExistence type="inferred from homology"/>
<evidence type="ECO:0000256" key="5">
    <source>
        <dbReference type="ARBA" id="ARBA00022970"/>
    </source>
</evidence>
<accession>A0A6J7CN66</accession>
<dbReference type="GO" id="GO:0005886">
    <property type="term" value="C:plasma membrane"/>
    <property type="evidence" value="ECO:0007669"/>
    <property type="project" value="UniProtKB-SubCell"/>
</dbReference>
<feature type="transmembrane region" description="Helical" evidence="9">
    <location>
        <begin position="395"/>
        <end position="417"/>
    </location>
</feature>
<organism evidence="10">
    <name type="scientific">freshwater metagenome</name>
    <dbReference type="NCBI Taxonomy" id="449393"/>
    <lineage>
        <taxon>unclassified sequences</taxon>
        <taxon>metagenomes</taxon>
        <taxon>ecological metagenomes</taxon>
    </lineage>
</organism>
<evidence type="ECO:0000256" key="9">
    <source>
        <dbReference type="SAM" id="Phobius"/>
    </source>
</evidence>
<dbReference type="AlphaFoldDB" id="A0A6J7CN66"/>
<feature type="transmembrane region" description="Helical" evidence="9">
    <location>
        <begin position="34"/>
        <end position="53"/>
    </location>
</feature>
<feature type="transmembrane region" description="Helical" evidence="9">
    <location>
        <begin position="59"/>
        <end position="85"/>
    </location>
</feature>
<feature type="transmembrane region" description="Helical" evidence="9">
    <location>
        <begin position="424"/>
        <end position="446"/>
    </location>
</feature>
<feature type="transmembrane region" description="Helical" evidence="9">
    <location>
        <begin position="618"/>
        <end position="640"/>
    </location>
</feature>
<keyword evidence="7 9" id="KW-0472">Membrane</keyword>
<evidence type="ECO:0000256" key="1">
    <source>
        <dbReference type="ARBA" id="ARBA00004651"/>
    </source>
</evidence>
<keyword evidence="3" id="KW-1003">Cell membrane</keyword>
<comment type="subcellular location">
    <subcellularLocation>
        <location evidence="1">Cell membrane</location>
        <topology evidence="1">Multi-pass membrane protein</topology>
    </subcellularLocation>
</comment>
<dbReference type="InterPro" id="IPR001851">
    <property type="entry name" value="ABC_transp_permease"/>
</dbReference>
<keyword evidence="2" id="KW-0813">Transport</keyword>
<feature type="transmembrane region" description="Helical" evidence="9">
    <location>
        <begin position="97"/>
        <end position="116"/>
    </location>
</feature>
<feature type="transmembrane region" description="Helical" evidence="9">
    <location>
        <begin position="6"/>
        <end position="27"/>
    </location>
</feature>
<evidence type="ECO:0000256" key="3">
    <source>
        <dbReference type="ARBA" id="ARBA00022475"/>
    </source>
</evidence>
<gene>
    <name evidence="10" type="ORF">UFOPK3376_00161</name>
</gene>
<dbReference type="GO" id="GO:0015658">
    <property type="term" value="F:branched-chain amino acid transmembrane transporter activity"/>
    <property type="evidence" value="ECO:0007669"/>
    <property type="project" value="InterPro"/>
</dbReference>
<dbReference type="CDD" id="cd06582">
    <property type="entry name" value="TM_PBP1_LivH_like"/>
    <property type="match status" value="1"/>
</dbReference>
<evidence type="ECO:0000256" key="7">
    <source>
        <dbReference type="ARBA" id="ARBA00023136"/>
    </source>
</evidence>
<dbReference type="PANTHER" id="PTHR11795">
    <property type="entry name" value="BRANCHED-CHAIN AMINO ACID TRANSPORT SYSTEM PERMEASE PROTEIN LIVH"/>
    <property type="match status" value="1"/>
</dbReference>
<evidence type="ECO:0000256" key="2">
    <source>
        <dbReference type="ARBA" id="ARBA00022448"/>
    </source>
</evidence>
<feature type="transmembrane region" description="Helical" evidence="9">
    <location>
        <begin position="217"/>
        <end position="235"/>
    </location>
</feature>
<name>A0A6J7CN66_9ZZZZ</name>
<dbReference type="InterPro" id="IPR043428">
    <property type="entry name" value="LivM-like"/>
</dbReference>
<keyword evidence="6 9" id="KW-1133">Transmembrane helix</keyword>
<feature type="transmembrane region" description="Helical" evidence="9">
    <location>
        <begin position="271"/>
        <end position="291"/>
    </location>
</feature>
<protein>
    <submittedName>
        <fullName evidence="10">Unannotated protein</fullName>
    </submittedName>
</protein>
<dbReference type="PANTHER" id="PTHR11795:SF449">
    <property type="entry name" value="BRANCHED-CHAIN AMINO ACID TRANSPORT PERMEASE PROTEIN LIVH-RELATED"/>
    <property type="match status" value="1"/>
</dbReference>
<sequence length="757" mass="81122">MQDFLAYTVLGLCLGSVYAIAATGLVVTYSTSGVFNVAHGAVATMSALVYWQLRFGWHMATPIALVLTIVVFAPLLGMFLEILVMRGLRGTSEVTRLVTPVAVLLAINGAATWIWFRKSNRALVPQKFFGERHINVLGQAVYFHQIIGVGLSVLIAGALFVVLYRTRLGVTMRATVDDRSLLMLNGGRPDRASLASWAIGAALAGLAGVLLSPQLGALQVFALTLLVFDAYPAAVAGRLRSVPLTYVGAMVLGLSKLYFDWVSDAGQRWLVLRNLRNAIPAVLLFVALLLLPQDRLRGAVVSRTRERFKVPTLRQAVLWGVVLVACVAMLQSLMSGSAVISLANGISLSLLALSLVLLTGYAGEINLAVFTFAGIAVIAAWQFDVGPTGLATKQSLSVMAILLAVCVCALVGGLIALPALRLRGLYLGLATFAFGIIVYQLVILQIQPLHFNLFGWKFTVNLFSTGSLTVPRPNWFGIDFGGQRAFLMLMTVMFAIIGVGLIALRRSAYGRMIVAMKDSPAACATLGLNITRLKLGVFMLSSAIAGLGGLMWAAQRRTLPNNADFDGFASLTLFMIAVVGGIGYVSGALIAGIFLSLLSVVMPNIFAKLGSDYPSLHWLFVTVLGNFTHYVGPAMIGIGLGKNPSGIAQQVMDGFRPLRKAPVATAAWVVSLAGLWLLTWRGVLSNWNFALICVVSVFLVPRLIMSVFEARFADEERLVAGEDLDLIGLERPFRASDRQVLDTALGLPVTGVPHAPS</sequence>
<feature type="transmembrane region" description="Helical" evidence="9">
    <location>
        <begin position="365"/>
        <end position="383"/>
    </location>
</feature>